<accession>A0ABQ5U6X0</accession>
<dbReference type="Gene3D" id="3.40.50.450">
    <property type="match status" value="1"/>
</dbReference>
<dbReference type="Pfam" id="PF02481">
    <property type="entry name" value="DNA_processg_A"/>
    <property type="match status" value="1"/>
</dbReference>
<dbReference type="EMBL" id="BSNF01000008">
    <property type="protein sequence ID" value="GLQ07664.1"/>
    <property type="molecule type" value="Genomic_DNA"/>
</dbReference>
<dbReference type="Proteomes" id="UP001161409">
    <property type="component" value="Unassembled WGS sequence"/>
</dbReference>
<dbReference type="Pfam" id="PF21102">
    <property type="entry name" value="DprA_N"/>
    <property type="match status" value="1"/>
</dbReference>
<feature type="domain" description="DprA winged helix" evidence="3">
    <location>
        <begin position="307"/>
        <end position="367"/>
    </location>
</feature>
<dbReference type="Pfam" id="PF17782">
    <property type="entry name" value="WHD_DprA"/>
    <property type="match status" value="1"/>
</dbReference>
<dbReference type="NCBIfam" id="TIGR00732">
    <property type="entry name" value="dprA"/>
    <property type="match status" value="1"/>
</dbReference>
<dbReference type="RefSeq" id="WP_169561719.1">
    <property type="nucleotide sequence ID" value="NZ_BSNF01000008.1"/>
</dbReference>
<evidence type="ECO:0000313" key="4">
    <source>
        <dbReference type="EMBL" id="GLQ07664.1"/>
    </source>
</evidence>
<evidence type="ECO:0000259" key="2">
    <source>
        <dbReference type="Pfam" id="PF02481"/>
    </source>
</evidence>
<reference evidence="4" key="2">
    <citation type="submission" date="2023-01" db="EMBL/GenBank/DDBJ databases">
        <title>Draft genome sequence of Sneathiella chinensis strain NBRC 103408.</title>
        <authorList>
            <person name="Sun Q."/>
            <person name="Mori K."/>
        </authorList>
    </citation>
    <scope>NUCLEOTIDE SEQUENCE</scope>
    <source>
        <strain evidence="4">NBRC 103408</strain>
    </source>
</reference>
<protein>
    <submittedName>
        <fullName evidence="4">DNA processing protein DprA</fullName>
    </submittedName>
</protein>
<dbReference type="Gene3D" id="1.10.10.10">
    <property type="entry name" value="Winged helix-like DNA-binding domain superfamily/Winged helix DNA-binding domain"/>
    <property type="match status" value="1"/>
</dbReference>
<dbReference type="InterPro" id="IPR057666">
    <property type="entry name" value="DrpA_SLOG"/>
</dbReference>
<dbReference type="PANTHER" id="PTHR43022">
    <property type="entry name" value="PROTEIN SMF"/>
    <property type="match status" value="1"/>
</dbReference>
<organism evidence="4 5">
    <name type="scientific">Sneathiella chinensis</name>
    <dbReference type="NCBI Taxonomy" id="349750"/>
    <lineage>
        <taxon>Bacteria</taxon>
        <taxon>Pseudomonadati</taxon>
        <taxon>Pseudomonadota</taxon>
        <taxon>Alphaproteobacteria</taxon>
        <taxon>Sneathiellales</taxon>
        <taxon>Sneathiellaceae</taxon>
        <taxon>Sneathiella</taxon>
    </lineage>
</organism>
<feature type="domain" description="Smf/DprA SLOG" evidence="2">
    <location>
        <begin position="81"/>
        <end position="287"/>
    </location>
</feature>
<evidence type="ECO:0000259" key="3">
    <source>
        <dbReference type="Pfam" id="PF17782"/>
    </source>
</evidence>
<name>A0ABQ5U6X0_9PROT</name>
<evidence type="ECO:0000313" key="5">
    <source>
        <dbReference type="Proteomes" id="UP001161409"/>
    </source>
</evidence>
<dbReference type="InterPro" id="IPR003488">
    <property type="entry name" value="DprA"/>
</dbReference>
<proteinExistence type="inferred from homology"/>
<gene>
    <name evidence="4" type="ORF">GCM10007924_28850</name>
</gene>
<comment type="caution">
    <text evidence="4">The sequence shown here is derived from an EMBL/GenBank/DDBJ whole genome shotgun (WGS) entry which is preliminary data.</text>
</comment>
<dbReference type="InterPro" id="IPR036388">
    <property type="entry name" value="WH-like_DNA-bd_sf"/>
</dbReference>
<reference evidence="4" key="1">
    <citation type="journal article" date="2014" name="Int. J. Syst. Evol. Microbiol.">
        <title>Complete genome of a new Firmicutes species belonging to the dominant human colonic microbiota ('Ruminococcus bicirculans') reveals two chromosomes and a selective capacity to utilize plant glucans.</title>
        <authorList>
            <consortium name="NISC Comparative Sequencing Program"/>
            <person name="Wegmann U."/>
            <person name="Louis P."/>
            <person name="Goesmann A."/>
            <person name="Henrissat B."/>
            <person name="Duncan S.H."/>
            <person name="Flint H.J."/>
        </authorList>
    </citation>
    <scope>NUCLEOTIDE SEQUENCE</scope>
    <source>
        <strain evidence="4">NBRC 103408</strain>
    </source>
</reference>
<keyword evidence="5" id="KW-1185">Reference proteome</keyword>
<dbReference type="SUPFAM" id="SSF102405">
    <property type="entry name" value="MCP/YpsA-like"/>
    <property type="match status" value="1"/>
</dbReference>
<evidence type="ECO:0000256" key="1">
    <source>
        <dbReference type="ARBA" id="ARBA00006525"/>
    </source>
</evidence>
<comment type="similarity">
    <text evidence="1">Belongs to the DprA/Smf family.</text>
</comment>
<dbReference type="PANTHER" id="PTHR43022:SF1">
    <property type="entry name" value="PROTEIN SMF"/>
    <property type="match status" value="1"/>
</dbReference>
<dbReference type="InterPro" id="IPR041614">
    <property type="entry name" value="DprA_WH"/>
</dbReference>
<sequence length="373" mass="39469">MLATQELSSSEKLDWLRLIRSENVGPVTFYHLLGRYGSAGEALKALPELARNGGRKKPIRVCPKQQAVQEARALVDFGGRMIGASEPGYPPLLKEISDPPPLISVKGPPHLLTRETLGIVGSRNASAVALKLTAQFAAGLSNRGLIIASGLARGIDSAAHQASLAGGTVAVLGGGIDVTYPRENAALQQQIAEQGCLVAEQPFGTTPQARHFPRRNRIISGLSRAILVMEATPRSGSLITARFAAEQGRDVFAVPGSPMDPRARGTNNLIRNGALLAESVDDIMAELATGRGPALAEPDAPLHALAPAPSPAEKTLSEARPRILELLSPVPISIDELIRLSDQSPSTILTILLELELAGGLERHFGNRVSLTR</sequence>